<dbReference type="InterPro" id="IPR002347">
    <property type="entry name" value="SDR_fam"/>
</dbReference>
<dbReference type="PANTHER" id="PTHR43544">
    <property type="entry name" value="SHORT-CHAIN DEHYDROGENASE/REDUCTASE"/>
    <property type="match status" value="1"/>
</dbReference>
<dbReference type="InterPro" id="IPR036291">
    <property type="entry name" value="NAD(P)-bd_dom_sf"/>
</dbReference>
<dbReference type="SUPFAM" id="SSF51735">
    <property type="entry name" value="NAD(P)-binding Rossmann-fold domains"/>
    <property type="match status" value="1"/>
</dbReference>
<dbReference type="AlphaFoldDB" id="A0A9W7G7T6"/>
<dbReference type="PRINTS" id="PR00081">
    <property type="entry name" value="GDHRDH"/>
</dbReference>
<accession>A0A9W7G7T6</accession>
<dbReference type="EMBL" id="BRXZ01007957">
    <property type="protein sequence ID" value="GMI36814.1"/>
    <property type="molecule type" value="Genomic_DNA"/>
</dbReference>
<dbReference type="Pfam" id="PF00106">
    <property type="entry name" value="adh_short"/>
    <property type="match status" value="1"/>
</dbReference>
<reference evidence="1" key="1">
    <citation type="submission" date="2022-07" db="EMBL/GenBank/DDBJ databases">
        <title>Genome analysis of Parmales, a sister group of diatoms, reveals the evolutionary specialization of diatoms from phago-mixotrophs to photoautotrophs.</title>
        <authorList>
            <person name="Ban H."/>
            <person name="Sato S."/>
            <person name="Yoshikawa S."/>
            <person name="Kazumasa Y."/>
            <person name="Nakamura Y."/>
            <person name="Ichinomiya M."/>
            <person name="Saitoh K."/>
            <person name="Sato N."/>
            <person name="Blanc-Mathieu R."/>
            <person name="Endo H."/>
            <person name="Kuwata A."/>
            <person name="Ogata H."/>
        </authorList>
    </citation>
    <scope>NUCLEOTIDE SEQUENCE</scope>
</reference>
<keyword evidence="2" id="KW-1185">Reference proteome</keyword>
<gene>
    <name evidence="1" type="ORF">TrRE_jg6773</name>
</gene>
<proteinExistence type="predicted"/>
<dbReference type="PANTHER" id="PTHR43544:SF12">
    <property type="entry name" value="NAD(P)-BINDING ROSSMANN-FOLD SUPERFAMILY PROTEIN"/>
    <property type="match status" value="1"/>
</dbReference>
<dbReference type="OrthoDB" id="1933717at2759"/>
<protein>
    <submittedName>
        <fullName evidence="1">Uncharacterized protein</fullName>
    </submittedName>
</protein>
<dbReference type="InterPro" id="IPR051468">
    <property type="entry name" value="Fungal_SecMetab_SDRs"/>
</dbReference>
<dbReference type="GO" id="GO:0005737">
    <property type="term" value="C:cytoplasm"/>
    <property type="evidence" value="ECO:0007669"/>
    <property type="project" value="TreeGrafter"/>
</dbReference>
<dbReference type="GO" id="GO:0016491">
    <property type="term" value="F:oxidoreductase activity"/>
    <property type="evidence" value="ECO:0007669"/>
    <property type="project" value="TreeGrafter"/>
</dbReference>
<evidence type="ECO:0000313" key="1">
    <source>
        <dbReference type="EMBL" id="GMI36814.1"/>
    </source>
</evidence>
<comment type="caution">
    <text evidence="1">The sequence shown here is derived from an EMBL/GenBank/DDBJ whole genome shotgun (WGS) entry which is preliminary data.</text>
</comment>
<dbReference type="Proteomes" id="UP001165082">
    <property type="component" value="Unassembled WGS sequence"/>
</dbReference>
<name>A0A9W7G7T6_9STRA</name>
<organism evidence="1 2">
    <name type="scientific">Triparma retinervis</name>
    <dbReference type="NCBI Taxonomy" id="2557542"/>
    <lineage>
        <taxon>Eukaryota</taxon>
        <taxon>Sar</taxon>
        <taxon>Stramenopiles</taxon>
        <taxon>Ochrophyta</taxon>
        <taxon>Bolidophyceae</taxon>
        <taxon>Parmales</taxon>
        <taxon>Triparmaceae</taxon>
        <taxon>Triparma</taxon>
    </lineage>
</organism>
<dbReference type="Gene3D" id="3.40.50.720">
    <property type="entry name" value="NAD(P)-binding Rossmann-like Domain"/>
    <property type="match status" value="1"/>
</dbReference>
<sequence>MKTLSSILRRTPLLMLPATARGLSTPPPPPPLAQPGLYPPIIKADPSSWLTSISGAVVVVGAASGIGEQIARFYGAGGRKVYAVSRSIEEKIFEDSSNIVTARVDVTDDDSVAALISQIKEDGEKVSALFNCAVLLNGEKGPERNIKGIDKAFFLDSFAINAYGPINTTRQLLPLLTKGGTVVNLSARVGSIADDEMGGWWSYRSSKTALNHLTKLSHIETNRRGHKATFLSVHPGTTYTPMSSPFTQRRYEAGDESLHSAEFTAEAIAELVAGAGEGHSGGFFDWSGQSLPF</sequence>
<evidence type="ECO:0000313" key="2">
    <source>
        <dbReference type="Proteomes" id="UP001165082"/>
    </source>
</evidence>